<dbReference type="Pfam" id="PF04542">
    <property type="entry name" value="Sigma70_r2"/>
    <property type="match status" value="1"/>
</dbReference>
<dbReference type="RefSeq" id="WP_109033127.1">
    <property type="nucleotide sequence ID" value="NZ_BEWD01000008.1"/>
</dbReference>
<evidence type="ECO:0000256" key="5">
    <source>
        <dbReference type="ARBA" id="ARBA00023163"/>
    </source>
</evidence>
<dbReference type="Gene3D" id="1.10.1740.10">
    <property type="match status" value="1"/>
</dbReference>
<dbReference type="InterPro" id="IPR036388">
    <property type="entry name" value="WH-like_DNA-bd_sf"/>
</dbReference>
<dbReference type="Proteomes" id="UP000475666">
    <property type="component" value="Unassembled WGS sequence"/>
</dbReference>
<dbReference type="GeneID" id="96655735"/>
<feature type="domain" description="RNA polymerase sigma factor 70 region 4 type 2" evidence="7">
    <location>
        <begin position="127"/>
        <end position="177"/>
    </location>
</feature>
<dbReference type="InterPro" id="IPR032710">
    <property type="entry name" value="NTF2-like_dom_sf"/>
</dbReference>
<keyword evidence="3" id="KW-0805">Transcription regulation</keyword>
<dbReference type="InterPro" id="IPR013249">
    <property type="entry name" value="RNA_pol_sigma70_r4_t2"/>
</dbReference>
<dbReference type="InterPro" id="IPR013325">
    <property type="entry name" value="RNA_pol_sigma_r2"/>
</dbReference>
<evidence type="ECO:0000259" key="7">
    <source>
        <dbReference type="Pfam" id="PF08281"/>
    </source>
</evidence>
<keyword evidence="5" id="KW-0804">Transcription</keyword>
<dbReference type="SUPFAM" id="SSF54427">
    <property type="entry name" value="NTF2-like"/>
    <property type="match status" value="1"/>
</dbReference>
<gene>
    <name evidence="8" type="ORF">G3I66_04120</name>
</gene>
<sequence>MTTRSAATTTRSAPVTGERRQLINVAYRMLGSLADAEDAVQEAYARWYAMPADRREAVVSPGAWLTTVVSRVCLNHLRSARTRREHYVGQWLPEPLADPAERTAARTPGIASDPADLITLDESVGMAFLVVLDSMSPAQRVAFVLHDVFRYPFPEVAGIVGRTPAACRRLASTARRAIRTAQETAATSTAQDAVVVRDLKRAWETNDVDALIRLLDPEVTAVGDGGGVVRTLEHPLRGSEPIARGLLRFGPRQSGQTLLERTVNGRPGLVGCQDGTVVTVYSFGVRDHRVRHLWAMRNPEKLRSWATAPAA</sequence>
<evidence type="ECO:0000313" key="8">
    <source>
        <dbReference type="EMBL" id="NEC32371.1"/>
    </source>
</evidence>
<dbReference type="AlphaFoldDB" id="A0A6G3T8L0"/>
<dbReference type="NCBIfam" id="NF007214">
    <property type="entry name" value="PRK09636.1"/>
    <property type="match status" value="1"/>
</dbReference>
<dbReference type="InterPro" id="IPR014284">
    <property type="entry name" value="RNA_pol_sigma-70_dom"/>
</dbReference>
<comment type="caution">
    <text evidence="8">The sequence shown here is derived from an EMBL/GenBank/DDBJ whole genome shotgun (WGS) entry which is preliminary data.</text>
</comment>
<dbReference type="PANTHER" id="PTHR30173">
    <property type="entry name" value="SIGMA 19 FACTOR"/>
    <property type="match status" value="1"/>
</dbReference>
<evidence type="ECO:0000259" key="6">
    <source>
        <dbReference type="Pfam" id="PF04542"/>
    </source>
</evidence>
<dbReference type="GO" id="GO:0016987">
    <property type="term" value="F:sigma factor activity"/>
    <property type="evidence" value="ECO:0007669"/>
    <property type="project" value="UniProtKB-KW"/>
</dbReference>
<evidence type="ECO:0000313" key="9">
    <source>
        <dbReference type="Proteomes" id="UP000475666"/>
    </source>
</evidence>
<dbReference type="Pfam" id="PF08281">
    <property type="entry name" value="Sigma70_r4_2"/>
    <property type="match status" value="1"/>
</dbReference>
<comment type="subunit">
    <text evidence="2">Interacts transiently with the RNA polymerase catalytic core formed by RpoA, RpoB, RpoC and RpoZ (2 alpha, 1 beta, 1 beta' and 1 omega subunit) to form the RNA polymerase holoenzyme that can initiate transcription.</text>
</comment>
<evidence type="ECO:0000256" key="2">
    <source>
        <dbReference type="ARBA" id="ARBA00011344"/>
    </source>
</evidence>
<evidence type="ECO:0000256" key="4">
    <source>
        <dbReference type="ARBA" id="ARBA00023082"/>
    </source>
</evidence>
<feature type="domain" description="RNA polymerase sigma-70 region 2" evidence="6">
    <location>
        <begin position="18"/>
        <end position="81"/>
    </location>
</feature>
<protein>
    <submittedName>
        <fullName evidence="8">Sigma-70 family RNA polymerase sigma factor</fullName>
    </submittedName>
</protein>
<dbReference type="PANTHER" id="PTHR30173:SF43">
    <property type="entry name" value="ECF RNA POLYMERASE SIGMA FACTOR SIGI-RELATED"/>
    <property type="match status" value="1"/>
</dbReference>
<accession>A0A6G3T8L0</accession>
<dbReference type="EMBL" id="JAAGMQ010000110">
    <property type="protein sequence ID" value="NEC32371.1"/>
    <property type="molecule type" value="Genomic_DNA"/>
</dbReference>
<dbReference type="Gene3D" id="1.10.10.10">
    <property type="entry name" value="Winged helix-like DNA-binding domain superfamily/Winged helix DNA-binding domain"/>
    <property type="match status" value="1"/>
</dbReference>
<keyword evidence="4" id="KW-0731">Sigma factor</keyword>
<dbReference type="SUPFAM" id="SSF88659">
    <property type="entry name" value="Sigma3 and sigma4 domains of RNA polymerase sigma factors"/>
    <property type="match status" value="1"/>
</dbReference>
<evidence type="ECO:0000256" key="1">
    <source>
        <dbReference type="ARBA" id="ARBA00010641"/>
    </source>
</evidence>
<dbReference type="InterPro" id="IPR013324">
    <property type="entry name" value="RNA_pol_sigma_r3/r4-like"/>
</dbReference>
<proteinExistence type="inferred from homology"/>
<name>A0A6G3T8L0_9ACTN</name>
<dbReference type="GO" id="GO:0003677">
    <property type="term" value="F:DNA binding"/>
    <property type="evidence" value="ECO:0007669"/>
    <property type="project" value="InterPro"/>
</dbReference>
<dbReference type="SUPFAM" id="SSF88946">
    <property type="entry name" value="Sigma2 domain of RNA polymerase sigma factors"/>
    <property type="match status" value="1"/>
</dbReference>
<evidence type="ECO:0000256" key="3">
    <source>
        <dbReference type="ARBA" id="ARBA00023015"/>
    </source>
</evidence>
<dbReference type="InterPro" id="IPR052704">
    <property type="entry name" value="ECF_Sigma-70_Domain"/>
</dbReference>
<dbReference type="NCBIfam" id="TIGR02937">
    <property type="entry name" value="sigma70-ECF"/>
    <property type="match status" value="1"/>
</dbReference>
<organism evidence="8 9">
    <name type="scientific">Streptomyces rubrogriseus</name>
    <dbReference type="NCBI Taxonomy" id="194673"/>
    <lineage>
        <taxon>Bacteria</taxon>
        <taxon>Bacillati</taxon>
        <taxon>Actinomycetota</taxon>
        <taxon>Actinomycetes</taxon>
        <taxon>Kitasatosporales</taxon>
        <taxon>Streptomycetaceae</taxon>
        <taxon>Streptomyces</taxon>
        <taxon>Streptomyces violaceoruber group</taxon>
    </lineage>
</organism>
<dbReference type="InterPro" id="IPR007627">
    <property type="entry name" value="RNA_pol_sigma70_r2"/>
</dbReference>
<reference evidence="8 9" key="1">
    <citation type="submission" date="2020-01" db="EMBL/GenBank/DDBJ databases">
        <title>Insect and environment-associated Actinomycetes.</title>
        <authorList>
            <person name="Currrie C."/>
            <person name="Chevrette M."/>
            <person name="Carlson C."/>
            <person name="Stubbendieck R."/>
            <person name="Wendt-Pienkowski E."/>
        </authorList>
    </citation>
    <scope>NUCLEOTIDE SEQUENCE [LARGE SCALE GENOMIC DNA]</scope>
    <source>
        <strain evidence="8 9">SID7739</strain>
    </source>
</reference>
<dbReference type="GO" id="GO:0006352">
    <property type="term" value="P:DNA-templated transcription initiation"/>
    <property type="evidence" value="ECO:0007669"/>
    <property type="project" value="InterPro"/>
</dbReference>
<comment type="similarity">
    <text evidence="1">Belongs to the sigma-70 factor family. ECF subfamily.</text>
</comment>